<dbReference type="Gene3D" id="1.10.1060.10">
    <property type="entry name" value="Alpha-helical ferredoxin"/>
    <property type="match status" value="1"/>
</dbReference>
<dbReference type="PANTHER" id="PTHR43255:SF1">
    <property type="entry name" value="IRON-SULFUR-BINDING OXIDOREDUCTASE FADF-RELATED"/>
    <property type="match status" value="1"/>
</dbReference>
<dbReference type="InterPro" id="IPR017900">
    <property type="entry name" value="4Fe4S_Fe_S_CS"/>
</dbReference>
<dbReference type="SUPFAM" id="SSF46548">
    <property type="entry name" value="alpha-helical ferredoxin"/>
    <property type="match status" value="1"/>
</dbReference>
<sequence length="721" mass="79448">MQILAIVVSLAIAAVGVALFGKTIGHMVSVIKLGQPAQGRTDNPGQRTATLVKETLGHTRMLQWSHIGVVHWFVAVGFIGLFLSLVTAFGQLFDAHFALPIVGHWIVFEWVTEILTWTGLIGIAALIVIRLRHLPSGSEGRYSRFFGSRSWQAYYVEYTILGVLICILGLRTLEYGLAAHLGEASKWHFPLTWFLGEAVTGWPESRLENGIYLVAMIKIIISFAWMITISLNATMGVAWHRFTAWPNIWFKREADGGTALGALQPISVNGAPIDFENIDELDEDAALGVGKVEDFTWKGLLDFTTCTECGRCQSQCPAWNTDKPLSPKLVVMNLREHAYAKAPYLLASDDETRKSLPELVLAEQEKPLVGPADVAVIDEDALWACTSCGACVQQCPVDIEHVDAIMDMRRYQVLIESSFPSELNGLFKGLENKGNPWNMNPSGRMDWAKDLPFEVKQVGADVESLDEVEYLFWVGCAGAFEDRAKKTTQAVAELLNIAGVSFAVLGDGETCTGDPARRSGNEFVFQQLAMQNAEVFKETKVRKVVATCAHCFNTLKNEYSQLGVELDVIHHTQLLNRLVRDGKLTPVAPTDSSLNGQKITYHDPCYLGRHNQVYDAPRELLDIIPGAEYAEMPRNKTKSFCCGAGGARMWMEEKLGTRINVNRTTEAVETGADKIATGCPFCRVMLSDGLTAKQADGSARETVEVQDVAQLLLASVKRGES</sequence>
<dbReference type="Pfam" id="PF13187">
    <property type="entry name" value="Fer4_9"/>
    <property type="match status" value="1"/>
</dbReference>
<keyword evidence="3" id="KW-0560">Oxidoreductase</keyword>
<dbReference type="InterPro" id="IPR009051">
    <property type="entry name" value="Helical_ferredxn"/>
</dbReference>
<keyword evidence="6" id="KW-0472">Membrane</keyword>
<feature type="domain" description="4Fe-4S ferredoxin-type" evidence="7">
    <location>
        <begin position="297"/>
        <end position="324"/>
    </location>
</feature>
<keyword evidence="4" id="KW-0408">Iron</keyword>
<keyword evidence="5" id="KW-0411">Iron-sulfur</keyword>
<evidence type="ECO:0000256" key="4">
    <source>
        <dbReference type="ARBA" id="ARBA00023004"/>
    </source>
</evidence>
<dbReference type="PROSITE" id="PS00198">
    <property type="entry name" value="4FE4S_FER_1"/>
    <property type="match status" value="1"/>
</dbReference>
<dbReference type="InterPro" id="IPR004017">
    <property type="entry name" value="Cys_rich_dom"/>
</dbReference>
<feature type="transmembrane region" description="Helical" evidence="6">
    <location>
        <begin position="64"/>
        <end position="85"/>
    </location>
</feature>
<dbReference type="InterPro" id="IPR017896">
    <property type="entry name" value="4Fe4S_Fe-S-bd"/>
</dbReference>
<organism evidence="8">
    <name type="scientific">Kribbella sp. HUAS MG21</name>
    <dbReference type="NCBI Taxonomy" id="3160966"/>
    <lineage>
        <taxon>Bacteria</taxon>
        <taxon>Bacillati</taxon>
        <taxon>Actinomycetota</taxon>
        <taxon>Actinomycetes</taxon>
        <taxon>Propionibacteriales</taxon>
        <taxon>Kribbellaceae</taxon>
        <taxon>Kribbella</taxon>
    </lineage>
</organism>
<dbReference type="GO" id="GO:0016491">
    <property type="term" value="F:oxidoreductase activity"/>
    <property type="evidence" value="ECO:0007669"/>
    <property type="project" value="UniProtKB-KW"/>
</dbReference>
<dbReference type="PANTHER" id="PTHR43255">
    <property type="entry name" value="IRON-SULFUR-BINDING OXIDOREDUCTASE FADF-RELATED-RELATED"/>
    <property type="match status" value="1"/>
</dbReference>
<dbReference type="PROSITE" id="PS51379">
    <property type="entry name" value="4FE4S_FER_2"/>
    <property type="match status" value="2"/>
</dbReference>
<keyword evidence="1" id="KW-0004">4Fe-4S</keyword>
<gene>
    <name evidence="8" type="ORF">ABN611_13820</name>
</gene>
<accession>A0AAU7TKL3</accession>
<proteinExistence type="predicted"/>
<dbReference type="GO" id="GO:0051539">
    <property type="term" value="F:4 iron, 4 sulfur cluster binding"/>
    <property type="evidence" value="ECO:0007669"/>
    <property type="project" value="UniProtKB-KW"/>
</dbReference>
<reference evidence="8" key="1">
    <citation type="submission" date="2024-06" db="EMBL/GenBank/DDBJ databases">
        <title>Kribbella sp. strain HUAS MG21 genome sequences.</title>
        <authorList>
            <person name="Mo P."/>
        </authorList>
    </citation>
    <scope>NUCLEOTIDE SEQUENCE</scope>
    <source>
        <strain evidence="8">HUAS MG21</strain>
    </source>
</reference>
<evidence type="ECO:0000256" key="5">
    <source>
        <dbReference type="ARBA" id="ARBA00023014"/>
    </source>
</evidence>
<name>A0AAU7TKL3_9ACTN</name>
<keyword evidence="2" id="KW-0479">Metal-binding</keyword>
<evidence type="ECO:0000256" key="6">
    <source>
        <dbReference type="SAM" id="Phobius"/>
    </source>
</evidence>
<feature type="transmembrane region" description="Helical" evidence="6">
    <location>
        <begin position="114"/>
        <end position="132"/>
    </location>
</feature>
<keyword evidence="6" id="KW-0812">Transmembrane</keyword>
<evidence type="ECO:0000313" key="8">
    <source>
        <dbReference type="EMBL" id="XBV27477.1"/>
    </source>
</evidence>
<dbReference type="GO" id="GO:0046872">
    <property type="term" value="F:metal ion binding"/>
    <property type="evidence" value="ECO:0007669"/>
    <property type="project" value="UniProtKB-KW"/>
</dbReference>
<dbReference type="Pfam" id="PF02754">
    <property type="entry name" value="CCG"/>
    <property type="match status" value="2"/>
</dbReference>
<feature type="transmembrane region" description="Helical" evidence="6">
    <location>
        <begin position="153"/>
        <end position="173"/>
    </location>
</feature>
<evidence type="ECO:0000256" key="1">
    <source>
        <dbReference type="ARBA" id="ARBA00022485"/>
    </source>
</evidence>
<evidence type="ECO:0000259" key="7">
    <source>
        <dbReference type="PROSITE" id="PS51379"/>
    </source>
</evidence>
<evidence type="ECO:0000256" key="2">
    <source>
        <dbReference type="ARBA" id="ARBA00022723"/>
    </source>
</evidence>
<protein>
    <submittedName>
        <fullName evidence="8">(Fe-S)-binding protein</fullName>
    </submittedName>
</protein>
<feature type="transmembrane region" description="Helical" evidence="6">
    <location>
        <begin position="211"/>
        <end position="231"/>
    </location>
</feature>
<feature type="domain" description="4Fe-4S ferredoxin-type" evidence="7">
    <location>
        <begin position="373"/>
        <end position="405"/>
    </location>
</feature>
<keyword evidence="6" id="KW-1133">Transmembrane helix</keyword>
<dbReference type="AlphaFoldDB" id="A0AAU7TKL3"/>
<dbReference type="EMBL" id="CP158165">
    <property type="protein sequence ID" value="XBV27477.1"/>
    <property type="molecule type" value="Genomic_DNA"/>
</dbReference>
<dbReference type="InterPro" id="IPR051460">
    <property type="entry name" value="HdrC_iron-sulfur_subunit"/>
</dbReference>
<dbReference type="RefSeq" id="WP_350280262.1">
    <property type="nucleotide sequence ID" value="NZ_CP158165.1"/>
</dbReference>
<dbReference type="GO" id="GO:0005886">
    <property type="term" value="C:plasma membrane"/>
    <property type="evidence" value="ECO:0007669"/>
    <property type="project" value="TreeGrafter"/>
</dbReference>
<evidence type="ECO:0000256" key="3">
    <source>
        <dbReference type="ARBA" id="ARBA00023002"/>
    </source>
</evidence>